<comment type="caution">
    <text evidence="1">The sequence shown here is derived from an EMBL/GenBank/DDBJ whole genome shotgun (WGS) entry which is preliminary data.</text>
</comment>
<name>A0AAN7KAG9_TRANT</name>
<proteinExistence type="predicted"/>
<dbReference type="AlphaFoldDB" id="A0AAN7KAG9"/>
<accession>A0AAN7KAG9</accession>
<gene>
    <name evidence="1" type="ORF">SAY86_008994</name>
</gene>
<reference evidence="1 2" key="1">
    <citation type="journal article" date="2023" name="Hortic Res">
        <title>Pangenome of water caltrop reveals structural variations and asymmetric subgenome divergence after allopolyploidization.</title>
        <authorList>
            <person name="Zhang X."/>
            <person name="Chen Y."/>
            <person name="Wang L."/>
            <person name="Yuan Y."/>
            <person name="Fang M."/>
            <person name="Shi L."/>
            <person name="Lu R."/>
            <person name="Comes H.P."/>
            <person name="Ma Y."/>
            <person name="Chen Y."/>
            <person name="Huang G."/>
            <person name="Zhou Y."/>
            <person name="Zheng Z."/>
            <person name="Qiu Y."/>
        </authorList>
    </citation>
    <scope>NUCLEOTIDE SEQUENCE [LARGE SCALE GENOMIC DNA]</scope>
    <source>
        <strain evidence="1">F231</strain>
    </source>
</reference>
<sequence length="342" mass="35017">MAHCYCIKQVSPTFALVVGPDSSASSCTDTVEGITPASDLPLLPGLDTVHAHLLHGPGEGLEEGALVGREPVHERLRPLVGRHDLVRGQEPHPPLEVQVVHVVELVWGHHVVEGRHGGVLGVVGAELLEPFGVLGVVGRVGVGLIAVVVEAVAELLAVGESDGVGARQGHHVAHVEPLLLEHGYDIVEGGGRLGQVVLHLGRVGGEPVFPAQGDIVEGTANHGYEIPGGHGEDVAAGDSAGALELEGGLGLDDQVEAVSWEGEVDVRIALGLVEGVGGDEDGAVAAVDHAIVEEEAEGGRGGGGVGDLLVDDHPADDVVEAGARLGIVVGCELVRRRLLGLR</sequence>
<evidence type="ECO:0000313" key="1">
    <source>
        <dbReference type="EMBL" id="KAK4763226.1"/>
    </source>
</evidence>
<protein>
    <submittedName>
        <fullName evidence="1">Uncharacterized protein</fullName>
    </submittedName>
</protein>
<dbReference type="Proteomes" id="UP001346149">
    <property type="component" value="Unassembled WGS sequence"/>
</dbReference>
<organism evidence="1 2">
    <name type="scientific">Trapa natans</name>
    <name type="common">Water chestnut</name>
    <dbReference type="NCBI Taxonomy" id="22666"/>
    <lineage>
        <taxon>Eukaryota</taxon>
        <taxon>Viridiplantae</taxon>
        <taxon>Streptophyta</taxon>
        <taxon>Embryophyta</taxon>
        <taxon>Tracheophyta</taxon>
        <taxon>Spermatophyta</taxon>
        <taxon>Magnoliopsida</taxon>
        <taxon>eudicotyledons</taxon>
        <taxon>Gunneridae</taxon>
        <taxon>Pentapetalae</taxon>
        <taxon>rosids</taxon>
        <taxon>malvids</taxon>
        <taxon>Myrtales</taxon>
        <taxon>Lythraceae</taxon>
        <taxon>Trapa</taxon>
    </lineage>
</organism>
<dbReference type="EMBL" id="JAXQNO010000024">
    <property type="protein sequence ID" value="KAK4763226.1"/>
    <property type="molecule type" value="Genomic_DNA"/>
</dbReference>
<evidence type="ECO:0000313" key="2">
    <source>
        <dbReference type="Proteomes" id="UP001346149"/>
    </source>
</evidence>
<keyword evidence="2" id="KW-1185">Reference proteome</keyword>